<evidence type="ECO:0000313" key="4">
    <source>
        <dbReference type="Proteomes" id="UP000269375"/>
    </source>
</evidence>
<dbReference type="InterPro" id="IPR001173">
    <property type="entry name" value="Glyco_trans_2-like"/>
</dbReference>
<dbReference type="Gene3D" id="3.90.550.10">
    <property type="entry name" value="Spore Coat Polysaccharide Biosynthesis Protein SpsA, Chain A"/>
    <property type="match status" value="1"/>
</dbReference>
<keyword evidence="5" id="KW-1185">Reference proteome</keyword>
<name>A0A3N0VVG2_9FLAO</name>
<evidence type="ECO:0000313" key="5">
    <source>
        <dbReference type="Proteomes" id="UP000295709"/>
    </source>
</evidence>
<dbReference type="Proteomes" id="UP000269375">
    <property type="component" value="Unassembled WGS sequence"/>
</dbReference>
<comment type="caution">
    <text evidence="2">The sequence shown here is derived from an EMBL/GenBank/DDBJ whole genome shotgun (WGS) entry which is preliminary data.</text>
</comment>
<dbReference type="PANTHER" id="PTHR43685">
    <property type="entry name" value="GLYCOSYLTRANSFERASE"/>
    <property type="match status" value="1"/>
</dbReference>
<protein>
    <submittedName>
        <fullName evidence="3">GT2 family glycosyltransferase</fullName>
    </submittedName>
    <submittedName>
        <fullName evidence="2">Glycosyltransferase family 2 protein</fullName>
    </submittedName>
</protein>
<gene>
    <name evidence="3" type="ORF">BCF50_3363</name>
    <name evidence="2" type="ORF">EGI05_13070</name>
</gene>
<reference evidence="2" key="1">
    <citation type="submission" date="2018-11" db="EMBL/GenBank/DDBJ databases">
        <title>Proposal to divide the Flavobacteriaceae and reorganize its genera based on Amino Acid Identity values calculated from whole genome sequences.</title>
        <authorList>
            <person name="Nicholson A.C."/>
            <person name="Gulvik C.A."/>
            <person name="Whitney A.M."/>
            <person name="Humrighouse B.W."/>
            <person name="Bell M."/>
            <person name="Holmes B."/>
            <person name="Steigerwalt A."/>
            <person name="Villarma A."/>
            <person name="Sheth M."/>
            <person name="Batra D."/>
            <person name="Pryor J."/>
            <person name="Bernardet J.-F."/>
            <person name="Hugo C."/>
            <person name="Kampfer P."/>
            <person name="Newman J."/>
            <person name="Mcquiston J.R."/>
        </authorList>
    </citation>
    <scope>NUCLEOTIDE SEQUENCE</scope>
    <source>
        <strain evidence="2">DSM 15235</strain>
    </source>
</reference>
<dbReference type="InterPro" id="IPR050834">
    <property type="entry name" value="Glycosyltransf_2"/>
</dbReference>
<dbReference type="CDD" id="cd00761">
    <property type="entry name" value="Glyco_tranf_GTA_type"/>
    <property type="match status" value="1"/>
</dbReference>
<dbReference type="AlphaFoldDB" id="A0A3N0VVG2"/>
<keyword evidence="2" id="KW-0808">Transferase</keyword>
<dbReference type="OrthoDB" id="597270at2"/>
<evidence type="ECO:0000313" key="2">
    <source>
        <dbReference type="EMBL" id="ROH96782.1"/>
    </source>
</evidence>
<dbReference type="SUPFAM" id="SSF53448">
    <property type="entry name" value="Nucleotide-diphospho-sugar transferases"/>
    <property type="match status" value="1"/>
</dbReference>
<dbReference type="Pfam" id="PF00535">
    <property type="entry name" value="Glycos_transf_2"/>
    <property type="match status" value="1"/>
</dbReference>
<proteinExistence type="predicted"/>
<dbReference type="EMBL" id="RJTX01000003">
    <property type="protein sequence ID" value="ROH96782.1"/>
    <property type="molecule type" value="Genomic_DNA"/>
</dbReference>
<organism evidence="2 4">
    <name type="scientific">Chryseobacterium daecheongense</name>
    <dbReference type="NCBI Taxonomy" id="192389"/>
    <lineage>
        <taxon>Bacteria</taxon>
        <taxon>Pseudomonadati</taxon>
        <taxon>Bacteroidota</taxon>
        <taxon>Flavobacteriia</taxon>
        <taxon>Flavobacteriales</taxon>
        <taxon>Weeksellaceae</taxon>
        <taxon>Chryseobacterium group</taxon>
        <taxon>Chryseobacterium</taxon>
    </lineage>
</organism>
<dbReference type="EMBL" id="SOQW01000004">
    <property type="protein sequence ID" value="TDX90795.1"/>
    <property type="molecule type" value="Genomic_DNA"/>
</dbReference>
<feature type="domain" description="Glycosyltransferase 2-like" evidence="1">
    <location>
        <begin position="6"/>
        <end position="132"/>
    </location>
</feature>
<dbReference type="RefSeq" id="WP_123263492.1">
    <property type="nucleotide sequence ID" value="NZ_RJTX01000003.1"/>
</dbReference>
<reference evidence="3 5" key="2">
    <citation type="submission" date="2019-03" db="EMBL/GenBank/DDBJ databases">
        <title>Genomic Encyclopedia of Archaeal and Bacterial Type Strains, Phase II (KMG-II): from individual species to whole genera.</title>
        <authorList>
            <person name="Goeker M."/>
        </authorList>
    </citation>
    <scope>NUCLEOTIDE SEQUENCE [LARGE SCALE GENOMIC DNA]</scope>
    <source>
        <strain evidence="3 5">DSM 15235</strain>
    </source>
</reference>
<accession>A0A3N0VVG2</accession>
<dbReference type="PANTHER" id="PTHR43685:SF2">
    <property type="entry name" value="GLYCOSYLTRANSFERASE 2-LIKE DOMAIN-CONTAINING PROTEIN"/>
    <property type="match status" value="1"/>
</dbReference>
<sequence>MSDLISVIVPYYNGEDYIEECLNSIYGQTFKNIEVIVINDGSPKEFLDHLKADKYPDLILHHQENQGQSMARNKGAEIARGKYILFVDCDDKIAPEFLKKTYDVLISNPAIRVCYTKGQYFEKENTEWYLPDFEIKDFLFANCIPISALLYKEDFIKANGFDKNLTYFEDWDLWISIIENGGEVYRIPEHLFFYRIRHNDNSLTNVSTQQEEKIAQNRFLIYQKHYAFYEKHGFDFSNISYIILNRNQYKKRYYNVWYRKLAYQLFKPKKFNEIYRQF</sequence>
<evidence type="ECO:0000259" key="1">
    <source>
        <dbReference type="Pfam" id="PF00535"/>
    </source>
</evidence>
<evidence type="ECO:0000313" key="3">
    <source>
        <dbReference type="EMBL" id="TDX90795.1"/>
    </source>
</evidence>
<dbReference type="GO" id="GO:0016740">
    <property type="term" value="F:transferase activity"/>
    <property type="evidence" value="ECO:0007669"/>
    <property type="project" value="UniProtKB-KW"/>
</dbReference>
<dbReference type="Proteomes" id="UP000295709">
    <property type="component" value="Unassembled WGS sequence"/>
</dbReference>
<dbReference type="InterPro" id="IPR029044">
    <property type="entry name" value="Nucleotide-diphossugar_trans"/>
</dbReference>